<comment type="similarity">
    <text evidence="1">Belongs to the sigma-70 factor family. ECF subfamily.</text>
</comment>
<dbReference type="InterPro" id="IPR013249">
    <property type="entry name" value="RNA_pol_sigma70_r4_t2"/>
</dbReference>
<dbReference type="Gene3D" id="1.10.10.10">
    <property type="entry name" value="Winged helix-like DNA-binding domain superfamily/Winged helix DNA-binding domain"/>
    <property type="match status" value="1"/>
</dbReference>
<name>A0A9X3IB14_9SPHI</name>
<dbReference type="Gene3D" id="1.10.1740.10">
    <property type="match status" value="1"/>
</dbReference>
<evidence type="ECO:0000259" key="5">
    <source>
        <dbReference type="Pfam" id="PF04542"/>
    </source>
</evidence>
<comment type="caution">
    <text evidence="7">The sequence shown here is derived from an EMBL/GenBank/DDBJ whole genome shotgun (WGS) entry which is preliminary data.</text>
</comment>
<keyword evidence="3" id="KW-0731">Sigma factor</keyword>
<evidence type="ECO:0000313" key="7">
    <source>
        <dbReference type="EMBL" id="MCX3267507.1"/>
    </source>
</evidence>
<dbReference type="PANTHER" id="PTHR43133">
    <property type="entry name" value="RNA POLYMERASE ECF-TYPE SIGMA FACTO"/>
    <property type="match status" value="1"/>
</dbReference>
<evidence type="ECO:0000259" key="6">
    <source>
        <dbReference type="Pfam" id="PF08281"/>
    </source>
</evidence>
<dbReference type="InterPro" id="IPR014284">
    <property type="entry name" value="RNA_pol_sigma-70_dom"/>
</dbReference>
<dbReference type="PANTHER" id="PTHR43133:SF25">
    <property type="entry name" value="RNA POLYMERASE SIGMA FACTOR RFAY-RELATED"/>
    <property type="match status" value="1"/>
</dbReference>
<dbReference type="GO" id="GO:0006352">
    <property type="term" value="P:DNA-templated transcription initiation"/>
    <property type="evidence" value="ECO:0007669"/>
    <property type="project" value="InterPro"/>
</dbReference>
<sequence>MNNVKFTSEIYAHSDHLMSHALKFTRDEDDAKDLLQETLIKGLRFAHSFDQGTNLRGWLYVIMRNTYINDYRKDTKRKAFVTVEEEITNGQLAISATKNAGESTFALEDINKAMASIKDEYRIPFKKYFEGYKYDEIAAELNLPIGTVKTHIHQARQGLKKYLKMYRS</sequence>
<dbReference type="InterPro" id="IPR036388">
    <property type="entry name" value="WH-like_DNA-bd_sf"/>
</dbReference>
<protein>
    <submittedName>
        <fullName evidence="7">Sigma-70 family RNA polymerase sigma factor</fullName>
    </submittedName>
</protein>
<dbReference type="Pfam" id="PF04542">
    <property type="entry name" value="Sigma70_r2"/>
    <property type="match status" value="1"/>
</dbReference>
<keyword evidence="8" id="KW-1185">Reference proteome</keyword>
<dbReference type="Pfam" id="PF08281">
    <property type="entry name" value="Sigma70_r4_2"/>
    <property type="match status" value="1"/>
</dbReference>
<dbReference type="InterPro" id="IPR013325">
    <property type="entry name" value="RNA_pol_sigma_r2"/>
</dbReference>
<feature type="domain" description="RNA polymerase sigma-70 region 2" evidence="5">
    <location>
        <begin position="12"/>
        <end position="76"/>
    </location>
</feature>
<dbReference type="GO" id="GO:0016987">
    <property type="term" value="F:sigma factor activity"/>
    <property type="evidence" value="ECO:0007669"/>
    <property type="project" value="UniProtKB-KW"/>
</dbReference>
<dbReference type="AlphaFoldDB" id="A0A9X3IB14"/>
<organism evidence="7 8">
    <name type="scientific">Pedobacter agri</name>
    <dbReference type="NCBI Taxonomy" id="454586"/>
    <lineage>
        <taxon>Bacteria</taxon>
        <taxon>Pseudomonadati</taxon>
        <taxon>Bacteroidota</taxon>
        <taxon>Sphingobacteriia</taxon>
        <taxon>Sphingobacteriales</taxon>
        <taxon>Sphingobacteriaceae</taxon>
        <taxon>Pedobacter</taxon>
    </lineage>
</organism>
<evidence type="ECO:0000256" key="4">
    <source>
        <dbReference type="ARBA" id="ARBA00023163"/>
    </source>
</evidence>
<dbReference type="InterPro" id="IPR007627">
    <property type="entry name" value="RNA_pol_sigma70_r2"/>
</dbReference>
<dbReference type="CDD" id="cd06171">
    <property type="entry name" value="Sigma70_r4"/>
    <property type="match status" value="1"/>
</dbReference>
<dbReference type="Proteomes" id="UP001142592">
    <property type="component" value="Unassembled WGS sequence"/>
</dbReference>
<keyword evidence="2" id="KW-0805">Transcription regulation</keyword>
<evidence type="ECO:0000313" key="8">
    <source>
        <dbReference type="Proteomes" id="UP001142592"/>
    </source>
</evidence>
<evidence type="ECO:0000256" key="2">
    <source>
        <dbReference type="ARBA" id="ARBA00023015"/>
    </source>
</evidence>
<accession>A0A9X3IB14</accession>
<dbReference type="NCBIfam" id="TIGR02937">
    <property type="entry name" value="sigma70-ECF"/>
    <property type="match status" value="1"/>
</dbReference>
<proteinExistence type="inferred from homology"/>
<evidence type="ECO:0000256" key="1">
    <source>
        <dbReference type="ARBA" id="ARBA00010641"/>
    </source>
</evidence>
<dbReference type="InterPro" id="IPR039425">
    <property type="entry name" value="RNA_pol_sigma-70-like"/>
</dbReference>
<reference evidence="7" key="1">
    <citation type="submission" date="2022-11" db="EMBL/GenBank/DDBJ databases">
        <authorList>
            <person name="Graham C."/>
            <person name="Newman J.D."/>
        </authorList>
    </citation>
    <scope>NUCLEOTIDE SEQUENCE</scope>
    <source>
        <strain evidence="7">DSM 19486</strain>
    </source>
</reference>
<keyword evidence="4" id="KW-0804">Transcription</keyword>
<dbReference type="InterPro" id="IPR013324">
    <property type="entry name" value="RNA_pol_sigma_r3/r4-like"/>
</dbReference>
<gene>
    <name evidence="7" type="ORF">OQZ29_22290</name>
</gene>
<evidence type="ECO:0000256" key="3">
    <source>
        <dbReference type="ARBA" id="ARBA00023082"/>
    </source>
</evidence>
<dbReference type="SUPFAM" id="SSF88659">
    <property type="entry name" value="Sigma3 and sigma4 domains of RNA polymerase sigma factors"/>
    <property type="match status" value="1"/>
</dbReference>
<dbReference type="GO" id="GO:0003677">
    <property type="term" value="F:DNA binding"/>
    <property type="evidence" value="ECO:0007669"/>
    <property type="project" value="InterPro"/>
</dbReference>
<dbReference type="EMBL" id="JAPJUH010000008">
    <property type="protein sequence ID" value="MCX3267507.1"/>
    <property type="molecule type" value="Genomic_DNA"/>
</dbReference>
<feature type="domain" description="RNA polymerase sigma factor 70 region 4 type 2" evidence="6">
    <location>
        <begin position="108"/>
        <end position="157"/>
    </location>
</feature>
<dbReference type="SUPFAM" id="SSF88946">
    <property type="entry name" value="Sigma2 domain of RNA polymerase sigma factors"/>
    <property type="match status" value="1"/>
</dbReference>
<dbReference type="RefSeq" id="WP_010602481.1">
    <property type="nucleotide sequence ID" value="NZ_JAPJUH010000008.1"/>
</dbReference>